<dbReference type="Pfam" id="PF00004">
    <property type="entry name" value="AAA"/>
    <property type="match status" value="2"/>
</dbReference>
<gene>
    <name evidence="2" type="ORF">PhCBS80983_g01966</name>
</gene>
<keyword evidence="3" id="KW-1185">Reference proteome</keyword>
<dbReference type="PANTHER" id="PTHR23077:SF117">
    <property type="entry name" value="AAA+ ATPASE DOMAIN-CONTAINING PROTEIN"/>
    <property type="match status" value="1"/>
</dbReference>
<comment type="caution">
    <text evidence="2">The sequence shown here is derived from an EMBL/GenBank/DDBJ whole genome shotgun (WGS) entry which is preliminary data.</text>
</comment>
<evidence type="ECO:0000313" key="3">
    <source>
        <dbReference type="Proteomes" id="UP000318582"/>
    </source>
</evidence>
<dbReference type="FunFam" id="3.40.50.300:FF:000661">
    <property type="entry name" value="calmodulin-interacting protein 111 isoform X1"/>
    <property type="match status" value="1"/>
</dbReference>
<organism evidence="2 3">
    <name type="scientific">Powellomyces hirtus</name>
    <dbReference type="NCBI Taxonomy" id="109895"/>
    <lineage>
        <taxon>Eukaryota</taxon>
        <taxon>Fungi</taxon>
        <taxon>Fungi incertae sedis</taxon>
        <taxon>Chytridiomycota</taxon>
        <taxon>Chytridiomycota incertae sedis</taxon>
        <taxon>Chytridiomycetes</taxon>
        <taxon>Spizellomycetales</taxon>
        <taxon>Powellomycetaceae</taxon>
        <taxon>Powellomyces</taxon>
    </lineage>
</organism>
<dbReference type="InterPro" id="IPR050168">
    <property type="entry name" value="AAA_ATPase_domain"/>
</dbReference>
<feature type="domain" description="AAA+ ATPase" evidence="1">
    <location>
        <begin position="91"/>
        <end position="239"/>
    </location>
</feature>
<dbReference type="Pfam" id="PF17862">
    <property type="entry name" value="AAA_lid_3"/>
    <property type="match status" value="1"/>
</dbReference>
<dbReference type="SMART" id="SM00382">
    <property type="entry name" value="AAA"/>
    <property type="match status" value="2"/>
</dbReference>
<dbReference type="InterPro" id="IPR003593">
    <property type="entry name" value="AAA+_ATPase"/>
</dbReference>
<protein>
    <recommendedName>
        <fullName evidence="1">AAA+ ATPase domain-containing protein</fullName>
    </recommendedName>
</protein>
<dbReference type="InterPro" id="IPR003959">
    <property type="entry name" value="ATPase_AAA_core"/>
</dbReference>
<feature type="domain" description="AAA+ ATPase" evidence="1">
    <location>
        <begin position="405"/>
        <end position="544"/>
    </location>
</feature>
<sequence length="683" mass="75120">MVNSVLTVPLLGRRAIFRIEKISGDNSADALRIALFEPETTAIELGTPVKDDMGSLPESLGGYEEEADELAGLIETAFYHSQAHERLGISPVRAVLLSGPSGVGKSFAIDQVVQKRLRVPSFQCRISEIAAANRVAEKDGIPPEDVVAPLVRCIEKAKLTAPAVVILDGIELLDEDFKAPNFDRSSIASYISSQIQRIGSSSGVCVIASAIDLRRLPKSLQRNEEGGGFDRVIEMSVPDRRQREMILRHLLAKIPLFMDNDLEFLDDATCIGAYAYRVSQYTAGFLAKNLEVLVAQAAQHAVARHRQASRPVKGSALDELTSHLSSFSVNDLASPTKSPWSVNWKEDFQYALSIVGPAQVGFESKKPSARWEHVGGYDKLKTRVRQLATWPLQRPEAYVKLGVKPPAGLLLYGPSGCGKTLLVHALAASCPMNYISVKGSEIYSKYLGESESMVRKLFAAARRLAPCLLFMDELDAIGTRREWSDEGGTGVNERVLSTLLNEMDGVQERKGVFIIACTTRPEKIDDALLRPGRLDHHLYVPLPTVSDRRGILESLRGSQGAEILGQDVDIGRLAELTEGYSGADLSVLVRESGVQALRSSPDAKTISWVHVQAALDGAIRCEDDNIDPFAEVMAEDSEDEEEFQEPPDGAEPILRKIGWWRPAWIDREQIMGYEKFCKGREEI</sequence>
<dbReference type="Gene3D" id="1.10.8.60">
    <property type="match status" value="2"/>
</dbReference>
<dbReference type="EMBL" id="QEAQ01000018">
    <property type="protein sequence ID" value="TPX60156.1"/>
    <property type="molecule type" value="Genomic_DNA"/>
</dbReference>
<dbReference type="GO" id="GO:0016887">
    <property type="term" value="F:ATP hydrolysis activity"/>
    <property type="evidence" value="ECO:0007669"/>
    <property type="project" value="InterPro"/>
</dbReference>
<dbReference type="SUPFAM" id="SSF52540">
    <property type="entry name" value="P-loop containing nucleoside triphosphate hydrolases"/>
    <property type="match status" value="2"/>
</dbReference>
<dbReference type="STRING" id="109895.A0A507E8J9"/>
<accession>A0A507E8J9</accession>
<dbReference type="Gene3D" id="3.40.50.300">
    <property type="entry name" value="P-loop containing nucleotide triphosphate hydrolases"/>
    <property type="match status" value="2"/>
</dbReference>
<dbReference type="InterPro" id="IPR027417">
    <property type="entry name" value="P-loop_NTPase"/>
</dbReference>
<dbReference type="Proteomes" id="UP000318582">
    <property type="component" value="Unassembled WGS sequence"/>
</dbReference>
<dbReference type="PANTHER" id="PTHR23077">
    <property type="entry name" value="AAA-FAMILY ATPASE"/>
    <property type="match status" value="1"/>
</dbReference>
<evidence type="ECO:0000259" key="1">
    <source>
        <dbReference type="SMART" id="SM00382"/>
    </source>
</evidence>
<name>A0A507E8J9_9FUNG</name>
<evidence type="ECO:0000313" key="2">
    <source>
        <dbReference type="EMBL" id="TPX60156.1"/>
    </source>
</evidence>
<proteinExistence type="predicted"/>
<dbReference type="GO" id="GO:0005524">
    <property type="term" value="F:ATP binding"/>
    <property type="evidence" value="ECO:0007669"/>
    <property type="project" value="InterPro"/>
</dbReference>
<reference evidence="2 3" key="1">
    <citation type="journal article" date="2019" name="Sci. Rep.">
        <title>Comparative genomics of chytrid fungi reveal insights into the obligate biotrophic and pathogenic lifestyle of Synchytrium endobioticum.</title>
        <authorList>
            <person name="van de Vossenberg B.T.L.H."/>
            <person name="Warris S."/>
            <person name="Nguyen H.D.T."/>
            <person name="van Gent-Pelzer M.P.E."/>
            <person name="Joly D.L."/>
            <person name="van de Geest H.C."/>
            <person name="Bonants P.J.M."/>
            <person name="Smith D.S."/>
            <person name="Levesque C.A."/>
            <person name="van der Lee T.A.J."/>
        </authorList>
    </citation>
    <scope>NUCLEOTIDE SEQUENCE [LARGE SCALE GENOMIC DNA]</scope>
    <source>
        <strain evidence="2 3">CBS 809.83</strain>
    </source>
</reference>
<dbReference type="AlphaFoldDB" id="A0A507E8J9"/>
<dbReference type="InterPro" id="IPR041569">
    <property type="entry name" value="AAA_lid_3"/>
</dbReference>